<dbReference type="Proteomes" id="UP000008561">
    <property type="component" value="Chromosome"/>
</dbReference>
<dbReference type="OrthoDB" id="9794343at2"/>
<dbReference type="Pfam" id="PF09835">
    <property type="entry name" value="DUF2062"/>
    <property type="match status" value="1"/>
</dbReference>
<organism evidence="3 4">
    <name type="scientific">Desulfosudis oleivorans (strain DSM 6200 / JCM 39069 / Hxd3)</name>
    <name type="common">Desulfococcus oleovorans</name>
    <dbReference type="NCBI Taxonomy" id="96561"/>
    <lineage>
        <taxon>Bacteria</taxon>
        <taxon>Pseudomonadati</taxon>
        <taxon>Thermodesulfobacteriota</taxon>
        <taxon>Desulfobacteria</taxon>
        <taxon>Desulfobacterales</taxon>
        <taxon>Desulfosudaceae</taxon>
        <taxon>Desulfosudis</taxon>
    </lineage>
</organism>
<name>A8ZUD5_DESOH</name>
<dbReference type="HOGENOM" id="CLU_102912_3_0_7"/>
<evidence type="ECO:0000313" key="4">
    <source>
        <dbReference type="Proteomes" id="UP000008561"/>
    </source>
</evidence>
<proteinExistence type="predicted"/>
<dbReference type="EMBL" id="CP000859">
    <property type="protein sequence ID" value="ABW67967.1"/>
    <property type="molecule type" value="Genomic_DNA"/>
</dbReference>
<feature type="domain" description="DUF2062" evidence="2">
    <location>
        <begin position="28"/>
        <end position="169"/>
    </location>
</feature>
<reference evidence="3 4" key="1">
    <citation type="submission" date="2007-10" db="EMBL/GenBank/DDBJ databases">
        <title>Complete sequence of Desulfococcus oleovorans Hxd3.</title>
        <authorList>
            <consortium name="US DOE Joint Genome Institute"/>
            <person name="Copeland A."/>
            <person name="Lucas S."/>
            <person name="Lapidus A."/>
            <person name="Barry K."/>
            <person name="Glavina del Rio T."/>
            <person name="Dalin E."/>
            <person name="Tice H."/>
            <person name="Pitluck S."/>
            <person name="Kiss H."/>
            <person name="Brettin T."/>
            <person name="Bruce D."/>
            <person name="Detter J.C."/>
            <person name="Han C."/>
            <person name="Schmutz J."/>
            <person name="Larimer F."/>
            <person name="Land M."/>
            <person name="Hauser L."/>
            <person name="Kyrpides N."/>
            <person name="Kim E."/>
            <person name="Wawrik B."/>
            <person name="Richardson P."/>
        </authorList>
    </citation>
    <scope>NUCLEOTIDE SEQUENCE [LARGE SCALE GENOMIC DNA]</scope>
    <source>
        <strain evidence="4">DSM 6200 / JCM 39069 / Hxd3</strain>
    </source>
</reference>
<feature type="transmembrane region" description="Helical" evidence="1">
    <location>
        <begin position="138"/>
        <end position="159"/>
    </location>
</feature>
<evidence type="ECO:0000313" key="3">
    <source>
        <dbReference type="EMBL" id="ABW67967.1"/>
    </source>
</evidence>
<dbReference type="AlphaFoldDB" id="A8ZUD5"/>
<keyword evidence="4" id="KW-1185">Reference proteome</keyword>
<dbReference type="PANTHER" id="PTHR40547:SF1">
    <property type="entry name" value="SLL0298 PROTEIN"/>
    <property type="match status" value="1"/>
</dbReference>
<gene>
    <name evidence="3" type="ordered locus">Dole_2163</name>
</gene>
<protein>
    <submittedName>
        <fullName evidence="3">Putative membrane protein with signal peptide</fullName>
    </submittedName>
</protein>
<dbReference type="eggNOG" id="COG3216">
    <property type="taxonomic scope" value="Bacteria"/>
</dbReference>
<sequence length="181" mass="20415">MKIRKRLALLREQQDLLKKGLRNTQLHRLFGERIFSHSLWGFEKEALAGGLSLGLFIAFTPTIPFQMIFCVLGAIFFRVNLFAALTACWVTNPLTAPPIYLSAHWLGRFLLGQSEFLKTIISLFGFGEKMGRLVEHTAYLWAGSLLFAIVAAIIGNLLAKKGWDLLHRIKEGKQEAENKAD</sequence>
<evidence type="ECO:0000259" key="2">
    <source>
        <dbReference type="Pfam" id="PF09835"/>
    </source>
</evidence>
<keyword evidence="1" id="KW-0472">Membrane</keyword>
<feature type="transmembrane region" description="Helical" evidence="1">
    <location>
        <begin position="75"/>
        <end position="94"/>
    </location>
</feature>
<evidence type="ECO:0000256" key="1">
    <source>
        <dbReference type="SAM" id="Phobius"/>
    </source>
</evidence>
<feature type="transmembrane region" description="Helical" evidence="1">
    <location>
        <begin position="46"/>
        <end position="69"/>
    </location>
</feature>
<dbReference type="PANTHER" id="PTHR40547">
    <property type="entry name" value="SLL0298 PROTEIN"/>
    <property type="match status" value="1"/>
</dbReference>
<keyword evidence="1" id="KW-0812">Transmembrane</keyword>
<dbReference type="InterPro" id="IPR018639">
    <property type="entry name" value="DUF2062"/>
</dbReference>
<dbReference type="STRING" id="96561.Dole_2163"/>
<dbReference type="KEGG" id="dol:Dole_2163"/>
<keyword evidence="1" id="KW-1133">Transmembrane helix</keyword>
<accession>A8ZUD5</accession>
<dbReference type="RefSeq" id="WP_012175579.1">
    <property type="nucleotide sequence ID" value="NC_009943.1"/>
</dbReference>